<keyword evidence="7" id="KW-0998">Cell outer membrane</keyword>
<keyword evidence="6" id="KW-0472">Membrane</keyword>
<evidence type="ECO:0000256" key="9">
    <source>
        <dbReference type="SAM" id="SignalP"/>
    </source>
</evidence>
<feature type="chain" id="PRO_5030620471" evidence="9">
    <location>
        <begin position="35"/>
        <end position="458"/>
    </location>
</feature>
<dbReference type="InterPro" id="IPR051906">
    <property type="entry name" value="TolC-like"/>
</dbReference>
<dbReference type="Gene3D" id="1.20.1600.10">
    <property type="entry name" value="Outer membrane efflux proteins (OEP)"/>
    <property type="match status" value="1"/>
</dbReference>
<dbReference type="GO" id="GO:0009279">
    <property type="term" value="C:cell outer membrane"/>
    <property type="evidence" value="ECO:0007669"/>
    <property type="project" value="UniProtKB-SubCell"/>
</dbReference>
<dbReference type="Pfam" id="PF02321">
    <property type="entry name" value="OEP"/>
    <property type="match status" value="2"/>
</dbReference>
<dbReference type="InterPro" id="IPR003423">
    <property type="entry name" value="OMP_efflux"/>
</dbReference>
<keyword evidence="4" id="KW-1134">Transmembrane beta strand</keyword>
<evidence type="ECO:0000256" key="5">
    <source>
        <dbReference type="ARBA" id="ARBA00022692"/>
    </source>
</evidence>
<dbReference type="NCBIfam" id="TIGR01844">
    <property type="entry name" value="type_I_sec_TolC"/>
    <property type="match status" value="1"/>
</dbReference>
<dbReference type="EMBL" id="CP051685">
    <property type="protein sequence ID" value="QJE00712.1"/>
    <property type="molecule type" value="Genomic_DNA"/>
</dbReference>
<evidence type="ECO:0000256" key="7">
    <source>
        <dbReference type="ARBA" id="ARBA00023237"/>
    </source>
</evidence>
<comment type="similarity">
    <text evidence="2">Belongs to the outer membrane factor (OMF) (TC 1.B.17) family.</text>
</comment>
<dbReference type="Proteomes" id="UP000502415">
    <property type="component" value="Chromosome"/>
</dbReference>
<dbReference type="GO" id="GO:0015562">
    <property type="term" value="F:efflux transmembrane transporter activity"/>
    <property type="evidence" value="ECO:0007669"/>
    <property type="project" value="InterPro"/>
</dbReference>
<evidence type="ECO:0000256" key="1">
    <source>
        <dbReference type="ARBA" id="ARBA00004442"/>
    </source>
</evidence>
<name>A0A7Z2VXM1_9BURK</name>
<gene>
    <name evidence="10" type="ORF">HH212_12340</name>
</gene>
<dbReference type="SUPFAM" id="SSF56954">
    <property type="entry name" value="Outer membrane efflux proteins (OEP)"/>
    <property type="match status" value="1"/>
</dbReference>
<sequence>MANRNRCVRGGALRRAALALAAGAVALAAGQAGAVTLQQAYQAALKNDPTYRVSFYDKEAAKENAIIGRSYLLPSVSGSYSSSRNVADVDALQSLGGGLYGRTLTHPHYISRSSIVQLRQPILNLDGVARYRQGKVQARQGEAAFEAGTDEVAVRVVSAYMDALFAEDQIALSRVSRDMYREMMKVNDRLFEKGEGTKTDTLETQARLDLAEAQLVEAQDNAVAARETLAGIIGMDPGNLDKLGNGFRPLTITPGTFEEWEKIALAKNPALAAGRLAVENARLDIDRNRAGHYPRVDFVAAYSKGDAESINTYTQNTVNRTIGVQVNIPIYQGGAISATTRQAAATYGRAQSDLDARTNQVLVELRKAHSLVQSSVRKISALEKAVGSGKLLMTATEQSIKGGVRINLDLLNAQQQLYTSQRDLAQARYSYLIGLLRLRAAAGTLDDGSVREVAAFLR</sequence>
<dbReference type="GO" id="GO:0015288">
    <property type="term" value="F:porin activity"/>
    <property type="evidence" value="ECO:0007669"/>
    <property type="project" value="TreeGrafter"/>
</dbReference>
<organism evidence="10 11">
    <name type="scientific">Massilia forsythiae</name>
    <dbReference type="NCBI Taxonomy" id="2728020"/>
    <lineage>
        <taxon>Bacteria</taxon>
        <taxon>Pseudomonadati</taxon>
        <taxon>Pseudomonadota</taxon>
        <taxon>Betaproteobacteria</taxon>
        <taxon>Burkholderiales</taxon>
        <taxon>Oxalobacteraceae</taxon>
        <taxon>Telluria group</taxon>
        <taxon>Massilia</taxon>
    </lineage>
</organism>
<dbReference type="InterPro" id="IPR010130">
    <property type="entry name" value="T1SS_OMP_TolC"/>
</dbReference>
<dbReference type="RefSeq" id="WP_170202743.1">
    <property type="nucleotide sequence ID" value="NZ_CP051685.1"/>
</dbReference>
<evidence type="ECO:0000256" key="6">
    <source>
        <dbReference type="ARBA" id="ARBA00023136"/>
    </source>
</evidence>
<evidence type="ECO:0000256" key="3">
    <source>
        <dbReference type="ARBA" id="ARBA00022448"/>
    </source>
</evidence>
<dbReference type="GO" id="GO:1990281">
    <property type="term" value="C:efflux pump complex"/>
    <property type="evidence" value="ECO:0007669"/>
    <property type="project" value="TreeGrafter"/>
</dbReference>
<accession>A0A7Z2VXM1</accession>
<evidence type="ECO:0000256" key="4">
    <source>
        <dbReference type="ARBA" id="ARBA00022452"/>
    </source>
</evidence>
<keyword evidence="9" id="KW-0732">Signal</keyword>
<keyword evidence="8" id="KW-0175">Coiled coil</keyword>
<keyword evidence="3" id="KW-0813">Transport</keyword>
<evidence type="ECO:0000256" key="8">
    <source>
        <dbReference type="SAM" id="Coils"/>
    </source>
</evidence>
<keyword evidence="5" id="KW-0812">Transmembrane</keyword>
<evidence type="ECO:0000313" key="10">
    <source>
        <dbReference type="EMBL" id="QJE00712.1"/>
    </source>
</evidence>
<evidence type="ECO:0000313" key="11">
    <source>
        <dbReference type="Proteomes" id="UP000502415"/>
    </source>
</evidence>
<dbReference type="AlphaFoldDB" id="A0A7Z2VXM1"/>
<protein>
    <submittedName>
        <fullName evidence="10">TolC family outer membrane protein</fullName>
    </submittedName>
</protein>
<comment type="subcellular location">
    <subcellularLocation>
        <location evidence="1">Cell outer membrane</location>
    </subcellularLocation>
</comment>
<dbReference type="PANTHER" id="PTHR30026">
    <property type="entry name" value="OUTER MEMBRANE PROTEIN TOLC"/>
    <property type="match status" value="1"/>
</dbReference>
<feature type="coiled-coil region" evidence="8">
    <location>
        <begin position="201"/>
        <end position="228"/>
    </location>
</feature>
<dbReference type="KEGG" id="mfy:HH212_12340"/>
<reference evidence="10 11" key="1">
    <citation type="submission" date="2020-04" db="EMBL/GenBank/DDBJ databases">
        <title>Genome sequencing of novel species.</title>
        <authorList>
            <person name="Heo J."/>
            <person name="Kim S.-J."/>
            <person name="Kim J.-S."/>
            <person name="Hong S.-B."/>
            <person name="Kwon S.-W."/>
        </authorList>
    </citation>
    <scope>NUCLEOTIDE SEQUENCE [LARGE SCALE GENOMIC DNA]</scope>
    <source>
        <strain evidence="10 11">GN2-R2</strain>
    </source>
</reference>
<feature type="signal peptide" evidence="9">
    <location>
        <begin position="1"/>
        <end position="34"/>
    </location>
</feature>
<dbReference type="PANTHER" id="PTHR30026:SF20">
    <property type="entry name" value="OUTER MEMBRANE PROTEIN TOLC"/>
    <property type="match status" value="1"/>
</dbReference>
<keyword evidence="11" id="KW-1185">Reference proteome</keyword>
<proteinExistence type="inferred from homology"/>
<evidence type="ECO:0000256" key="2">
    <source>
        <dbReference type="ARBA" id="ARBA00007613"/>
    </source>
</evidence>